<dbReference type="InterPro" id="IPR001789">
    <property type="entry name" value="Sig_transdc_resp-reg_receiver"/>
</dbReference>
<organism evidence="9 10">
    <name type="scientific">Staphylococcus devriesei</name>
    <dbReference type="NCBI Taxonomy" id="586733"/>
    <lineage>
        <taxon>Bacteria</taxon>
        <taxon>Bacillati</taxon>
        <taxon>Bacillota</taxon>
        <taxon>Bacilli</taxon>
        <taxon>Bacillales</taxon>
        <taxon>Staphylococcaceae</taxon>
        <taxon>Staphylococcus</taxon>
    </lineage>
</organism>
<dbReference type="GO" id="GO:0005737">
    <property type="term" value="C:cytoplasm"/>
    <property type="evidence" value="ECO:0007669"/>
    <property type="project" value="UniProtKB-SubCell"/>
</dbReference>
<keyword evidence="5" id="KW-0804">Transcription</keyword>
<dbReference type="PROSITE" id="PS50930">
    <property type="entry name" value="HTH_LYTTR"/>
    <property type="match status" value="1"/>
</dbReference>
<keyword evidence="3" id="KW-0805">Transcription regulation</keyword>
<name>A0A2T4KHT6_9STAP</name>
<dbReference type="GO" id="GO:0003677">
    <property type="term" value="F:DNA binding"/>
    <property type="evidence" value="ECO:0007669"/>
    <property type="project" value="UniProtKB-KW"/>
</dbReference>
<proteinExistence type="predicted"/>
<dbReference type="InterPro" id="IPR011006">
    <property type="entry name" value="CheY-like_superfamily"/>
</dbReference>
<gene>
    <name evidence="9" type="ORF">BUY44_05745</name>
</gene>
<keyword evidence="4 9" id="KW-0238">DNA-binding</keyword>
<dbReference type="Pfam" id="PF04397">
    <property type="entry name" value="LytTR"/>
    <property type="match status" value="1"/>
</dbReference>
<dbReference type="Proteomes" id="UP000242547">
    <property type="component" value="Unassembled WGS sequence"/>
</dbReference>
<dbReference type="SMART" id="SM00850">
    <property type="entry name" value="LytTR"/>
    <property type="match status" value="1"/>
</dbReference>
<dbReference type="InterPro" id="IPR046947">
    <property type="entry name" value="LytR-like"/>
</dbReference>
<dbReference type="Gene3D" id="2.40.50.1020">
    <property type="entry name" value="LytTr DNA-binding domain"/>
    <property type="match status" value="1"/>
</dbReference>
<sequence length="256" mass="29777">MKTLIVDDEPLARNELHYLLDKISGFDLIDEAENIEETLEKLLYETYDLVFIDINLMDENGIDLARKIQKMKHAPYIIFATAHDTFAVKAFELNAIDYILKPFELERVEQAIQKVKKIASFPSETSEEITSNQQVSFPEISQTSNNEESVLPIEANERIYIININDITAVSVHNGVSTITTTKYTYEITEPLNYYEKKLPDNKFIKIHRATIINKQHIDCIEHWFNYTYQVTMRSGAKFQVSRSYMKPFKHEIGLL</sequence>
<evidence type="ECO:0000256" key="6">
    <source>
        <dbReference type="PROSITE-ProRule" id="PRU00169"/>
    </source>
</evidence>
<dbReference type="Gene3D" id="3.40.50.2300">
    <property type="match status" value="1"/>
</dbReference>
<evidence type="ECO:0000259" key="7">
    <source>
        <dbReference type="PROSITE" id="PS50110"/>
    </source>
</evidence>
<dbReference type="PROSITE" id="PS50110">
    <property type="entry name" value="RESPONSE_REGULATORY"/>
    <property type="match status" value="1"/>
</dbReference>
<evidence type="ECO:0000256" key="2">
    <source>
        <dbReference type="ARBA" id="ARBA00022553"/>
    </source>
</evidence>
<keyword evidence="2 6" id="KW-0597">Phosphoprotein</keyword>
<dbReference type="GO" id="GO:0000156">
    <property type="term" value="F:phosphorelay response regulator activity"/>
    <property type="evidence" value="ECO:0007669"/>
    <property type="project" value="InterPro"/>
</dbReference>
<evidence type="ECO:0000313" key="10">
    <source>
        <dbReference type="Proteomes" id="UP000242547"/>
    </source>
</evidence>
<evidence type="ECO:0000256" key="5">
    <source>
        <dbReference type="ARBA" id="ARBA00023163"/>
    </source>
</evidence>
<dbReference type="SUPFAM" id="SSF52172">
    <property type="entry name" value="CheY-like"/>
    <property type="match status" value="1"/>
</dbReference>
<dbReference type="EMBL" id="PYZL01000029">
    <property type="protein sequence ID" value="PTE73488.1"/>
    <property type="molecule type" value="Genomic_DNA"/>
</dbReference>
<reference evidence="9 10" key="1">
    <citation type="journal article" date="2016" name="Front. Microbiol.">
        <title>Comprehensive Phylogenetic Analysis of Bovine Non-aureus Staphylococci Species Based on Whole-Genome Sequencing.</title>
        <authorList>
            <person name="Naushad S."/>
            <person name="Barkema H.W."/>
            <person name="Luby C."/>
            <person name="Condas L.A."/>
            <person name="Nobrega D.B."/>
            <person name="Carson D.A."/>
            <person name="De Buck J."/>
        </authorList>
    </citation>
    <scope>NUCLEOTIDE SEQUENCE [LARGE SCALE GENOMIC DNA]</scope>
    <source>
        <strain evidence="9 10">SNUC 761</strain>
    </source>
</reference>
<comment type="subcellular location">
    <subcellularLocation>
        <location evidence="1">Cytoplasm</location>
    </subcellularLocation>
</comment>
<evidence type="ECO:0000313" key="9">
    <source>
        <dbReference type="EMBL" id="PTE73488.1"/>
    </source>
</evidence>
<dbReference type="InterPro" id="IPR007492">
    <property type="entry name" value="LytTR_DNA-bd_dom"/>
</dbReference>
<dbReference type="RefSeq" id="WP_107505995.1">
    <property type="nucleotide sequence ID" value="NZ_PYZL01000029.1"/>
</dbReference>
<dbReference type="PANTHER" id="PTHR37299">
    <property type="entry name" value="TRANSCRIPTIONAL REGULATOR-RELATED"/>
    <property type="match status" value="1"/>
</dbReference>
<dbReference type="PANTHER" id="PTHR37299:SF1">
    <property type="entry name" value="STAGE 0 SPORULATION PROTEIN A HOMOLOG"/>
    <property type="match status" value="1"/>
</dbReference>
<evidence type="ECO:0000256" key="3">
    <source>
        <dbReference type="ARBA" id="ARBA00023015"/>
    </source>
</evidence>
<accession>A0A2T4KHT6</accession>
<dbReference type="NCBIfam" id="NF010684">
    <property type="entry name" value="PRK14084.1"/>
    <property type="match status" value="1"/>
</dbReference>
<dbReference type="Pfam" id="PF00072">
    <property type="entry name" value="Response_reg"/>
    <property type="match status" value="1"/>
</dbReference>
<evidence type="ECO:0000256" key="4">
    <source>
        <dbReference type="ARBA" id="ARBA00023125"/>
    </source>
</evidence>
<protein>
    <submittedName>
        <fullName evidence="9">DNA-binding response regulator</fullName>
    </submittedName>
</protein>
<feature type="domain" description="Response regulatory" evidence="7">
    <location>
        <begin position="2"/>
        <end position="116"/>
    </location>
</feature>
<evidence type="ECO:0000259" key="8">
    <source>
        <dbReference type="PROSITE" id="PS50930"/>
    </source>
</evidence>
<dbReference type="CDD" id="cd17532">
    <property type="entry name" value="REC_LytTR_AlgR-like"/>
    <property type="match status" value="1"/>
</dbReference>
<dbReference type="SMART" id="SM00448">
    <property type="entry name" value="REC"/>
    <property type="match status" value="1"/>
</dbReference>
<feature type="domain" description="HTH LytTR-type" evidence="8">
    <location>
        <begin position="151"/>
        <end position="255"/>
    </location>
</feature>
<evidence type="ECO:0000256" key="1">
    <source>
        <dbReference type="ARBA" id="ARBA00004496"/>
    </source>
</evidence>
<dbReference type="AlphaFoldDB" id="A0A2T4KHT6"/>
<comment type="caution">
    <text evidence="9">The sequence shown here is derived from an EMBL/GenBank/DDBJ whole genome shotgun (WGS) entry which is preliminary data.</text>
</comment>
<feature type="modified residue" description="4-aspartylphosphate" evidence="6">
    <location>
        <position position="53"/>
    </location>
</feature>